<reference evidence="8 9" key="1">
    <citation type="journal article" date="2015" name="Nature">
        <title>rRNA introns, odd ribosomes, and small enigmatic genomes across a large radiation of phyla.</title>
        <authorList>
            <person name="Brown C.T."/>
            <person name="Hug L.A."/>
            <person name="Thomas B.C."/>
            <person name="Sharon I."/>
            <person name="Castelle C.J."/>
            <person name="Singh A."/>
            <person name="Wilkins M.J."/>
            <person name="Williams K.H."/>
            <person name="Banfield J.F."/>
        </authorList>
    </citation>
    <scope>NUCLEOTIDE SEQUENCE [LARGE SCALE GENOMIC DNA]</scope>
</reference>
<evidence type="ECO:0000256" key="6">
    <source>
        <dbReference type="ARBA" id="ARBA00023136"/>
    </source>
</evidence>
<dbReference type="CDD" id="cd06853">
    <property type="entry name" value="GT_WecA_like"/>
    <property type="match status" value="1"/>
</dbReference>
<evidence type="ECO:0000256" key="3">
    <source>
        <dbReference type="ARBA" id="ARBA00022679"/>
    </source>
</evidence>
<dbReference type="PANTHER" id="PTHR22926">
    <property type="entry name" value="PHOSPHO-N-ACETYLMURAMOYL-PENTAPEPTIDE-TRANSFERASE"/>
    <property type="match status" value="1"/>
</dbReference>
<dbReference type="Pfam" id="PF00953">
    <property type="entry name" value="Glycos_transf_4"/>
    <property type="match status" value="1"/>
</dbReference>
<dbReference type="Proteomes" id="UP000034299">
    <property type="component" value="Unassembled WGS sequence"/>
</dbReference>
<keyword evidence="5 7" id="KW-1133">Transmembrane helix</keyword>
<dbReference type="PANTHER" id="PTHR22926:SF3">
    <property type="entry name" value="UNDECAPRENYL-PHOSPHATE ALPHA-N-ACETYLGLUCOSAMINYL 1-PHOSPHATE TRANSFERASE"/>
    <property type="match status" value="1"/>
</dbReference>
<dbReference type="GO" id="GO:0005886">
    <property type="term" value="C:plasma membrane"/>
    <property type="evidence" value="ECO:0007669"/>
    <property type="project" value="UniProtKB-SubCell"/>
</dbReference>
<feature type="transmembrane region" description="Helical" evidence="7">
    <location>
        <begin position="170"/>
        <end position="189"/>
    </location>
</feature>
<evidence type="ECO:0000313" key="9">
    <source>
        <dbReference type="Proteomes" id="UP000034299"/>
    </source>
</evidence>
<feature type="transmembrane region" description="Helical" evidence="7">
    <location>
        <begin position="322"/>
        <end position="339"/>
    </location>
</feature>
<comment type="subcellular location">
    <subcellularLocation>
        <location evidence="1">Cell membrane</location>
        <topology evidence="1">Multi-pass membrane protein</topology>
    </subcellularLocation>
</comment>
<keyword evidence="2" id="KW-1003">Cell membrane</keyword>
<feature type="transmembrane region" description="Helical" evidence="7">
    <location>
        <begin position="298"/>
        <end position="316"/>
    </location>
</feature>
<dbReference type="EMBL" id="LCBP01000019">
    <property type="protein sequence ID" value="KKS12917.1"/>
    <property type="molecule type" value="Genomic_DNA"/>
</dbReference>
<evidence type="ECO:0000313" key="8">
    <source>
        <dbReference type="EMBL" id="KKS12917.1"/>
    </source>
</evidence>
<protein>
    <submittedName>
        <fullName evidence="8">Undecaprenyl-phosphate alpha-N-acetylglucosaminyl 1-phosphatetransferase-related protein</fullName>
    </submittedName>
</protein>
<evidence type="ECO:0000256" key="1">
    <source>
        <dbReference type="ARBA" id="ARBA00004651"/>
    </source>
</evidence>
<feature type="transmembrane region" description="Helical" evidence="7">
    <location>
        <begin position="46"/>
        <end position="66"/>
    </location>
</feature>
<sequence length="349" mass="38466">MPYLFFAFGIFFLTVLCTFSVRWLAKKWQIIDAPAERKVHGRPVPLLGGLAIFVSFFIVLGLAKFFTQYLNGNLSNRQLTALFLGGAILMIGGFLDDKYNLRPRWQIIFPILAVVAVLCGGVNLKEITNPWGGTVTLNFWHWGSFIPLTQLLVFGWLMGMMYTTKLLDGLDGLVAGLTAIGSMMIFFLANSQKFYQPDIALIALLFATANFGFLIFNFYPAKIFLGEGGSLMSGFILGFLAIVAGGKIATTLLVMGVAALDIVMVIVRRVYRGQPFWQADAGHLHHRLLALGFSQRQIVLFFYCLAAGFGILTLFLQSRGKILALLLLVIVGVLISASAEKGIGIFKKK</sequence>
<name>A0A0G0WLD5_9BACT</name>
<evidence type="ECO:0000256" key="2">
    <source>
        <dbReference type="ARBA" id="ARBA00022475"/>
    </source>
</evidence>
<evidence type="ECO:0000256" key="5">
    <source>
        <dbReference type="ARBA" id="ARBA00022989"/>
    </source>
</evidence>
<feature type="transmembrane region" description="Helical" evidence="7">
    <location>
        <begin position="223"/>
        <end position="242"/>
    </location>
</feature>
<organism evidence="8 9">
    <name type="scientific">Candidatus Magasanikbacteria bacterium GW2011_GWA2_41_55</name>
    <dbReference type="NCBI Taxonomy" id="1619038"/>
    <lineage>
        <taxon>Bacteria</taxon>
        <taxon>Candidatus Magasanikiibacteriota</taxon>
    </lineage>
</organism>
<dbReference type="PATRIC" id="fig|1619038.3.peg.398"/>
<dbReference type="GO" id="GO:0016780">
    <property type="term" value="F:phosphotransferase activity, for other substituted phosphate groups"/>
    <property type="evidence" value="ECO:0007669"/>
    <property type="project" value="InterPro"/>
</dbReference>
<evidence type="ECO:0000256" key="4">
    <source>
        <dbReference type="ARBA" id="ARBA00022692"/>
    </source>
</evidence>
<feature type="transmembrane region" description="Helical" evidence="7">
    <location>
        <begin position="139"/>
        <end position="158"/>
    </location>
</feature>
<feature type="transmembrane region" description="Helical" evidence="7">
    <location>
        <begin position="195"/>
        <end position="216"/>
    </location>
</feature>
<proteinExistence type="predicted"/>
<dbReference type="InterPro" id="IPR000715">
    <property type="entry name" value="Glycosyl_transferase_4"/>
</dbReference>
<feature type="transmembrane region" description="Helical" evidence="7">
    <location>
        <begin position="248"/>
        <end position="267"/>
    </location>
</feature>
<keyword evidence="6 7" id="KW-0472">Membrane</keyword>
<dbReference type="GO" id="GO:0044038">
    <property type="term" value="P:cell wall macromolecule biosynthetic process"/>
    <property type="evidence" value="ECO:0007669"/>
    <property type="project" value="TreeGrafter"/>
</dbReference>
<feature type="transmembrane region" description="Helical" evidence="7">
    <location>
        <begin position="107"/>
        <end position="124"/>
    </location>
</feature>
<comment type="caution">
    <text evidence="8">The sequence shown here is derived from an EMBL/GenBank/DDBJ whole genome shotgun (WGS) entry which is preliminary data.</text>
</comment>
<dbReference type="GO" id="GO:0071555">
    <property type="term" value="P:cell wall organization"/>
    <property type="evidence" value="ECO:0007669"/>
    <property type="project" value="TreeGrafter"/>
</dbReference>
<evidence type="ECO:0000256" key="7">
    <source>
        <dbReference type="SAM" id="Phobius"/>
    </source>
</evidence>
<keyword evidence="3 8" id="KW-0808">Transferase</keyword>
<accession>A0A0G0WLD5</accession>
<keyword evidence="4 7" id="KW-0812">Transmembrane</keyword>
<feature type="transmembrane region" description="Helical" evidence="7">
    <location>
        <begin position="6"/>
        <end position="25"/>
    </location>
</feature>
<gene>
    <name evidence="8" type="ORF">UU69_C0019G0009</name>
</gene>
<dbReference type="GO" id="GO:0009103">
    <property type="term" value="P:lipopolysaccharide biosynthetic process"/>
    <property type="evidence" value="ECO:0007669"/>
    <property type="project" value="TreeGrafter"/>
</dbReference>
<dbReference type="AlphaFoldDB" id="A0A0G0WLD5"/>
<feature type="transmembrane region" description="Helical" evidence="7">
    <location>
        <begin position="78"/>
        <end position="95"/>
    </location>
</feature>